<feature type="region of interest" description="Disordered" evidence="3">
    <location>
        <begin position="118"/>
        <end position="137"/>
    </location>
</feature>
<evidence type="ECO:0000313" key="5">
    <source>
        <dbReference type="EMBL" id="CEM11483.1"/>
    </source>
</evidence>
<dbReference type="InterPro" id="IPR028203">
    <property type="entry name" value="PSII_CF48-like_dom"/>
</dbReference>
<dbReference type="Proteomes" id="UP000041254">
    <property type="component" value="Unassembled WGS sequence"/>
</dbReference>
<evidence type="ECO:0000259" key="4">
    <source>
        <dbReference type="Pfam" id="PF14870"/>
    </source>
</evidence>
<protein>
    <recommendedName>
        <fullName evidence="4">Photosynthesis system II assembly factor Ycf48/Hcf136-like domain-containing protein</fullName>
    </recommendedName>
</protein>
<feature type="domain" description="Photosynthesis system II assembly factor Ycf48/Hcf136-like" evidence="4">
    <location>
        <begin position="139"/>
        <end position="465"/>
    </location>
</feature>
<organism evidence="5 6">
    <name type="scientific">Vitrella brassicaformis (strain CCMP3155)</name>
    <dbReference type="NCBI Taxonomy" id="1169540"/>
    <lineage>
        <taxon>Eukaryota</taxon>
        <taxon>Sar</taxon>
        <taxon>Alveolata</taxon>
        <taxon>Colpodellida</taxon>
        <taxon>Vitrellaceae</taxon>
        <taxon>Vitrella</taxon>
    </lineage>
</organism>
<evidence type="ECO:0000256" key="3">
    <source>
        <dbReference type="SAM" id="MobiDB-lite"/>
    </source>
</evidence>
<dbReference type="InterPro" id="IPR015943">
    <property type="entry name" value="WD40/YVTN_repeat-like_dom_sf"/>
</dbReference>
<dbReference type="PANTHER" id="PTHR47199:SF2">
    <property type="entry name" value="PHOTOSYSTEM II STABILITY_ASSEMBLY FACTOR HCF136, CHLOROPLASTIC"/>
    <property type="match status" value="1"/>
</dbReference>
<feature type="compositionally biased region" description="Low complexity" evidence="3">
    <location>
        <begin position="24"/>
        <end position="51"/>
    </location>
</feature>
<gene>
    <name evidence="5" type="ORF">Vbra_15146</name>
</gene>
<reference evidence="5 6" key="1">
    <citation type="submission" date="2014-11" db="EMBL/GenBank/DDBJ databases">
        <authorList>
            <person name="Zhu J."/>
            <person name="Qi W."/>
            <person name="Song R."/>
        </authorList>
    </citation>
    <scope>NUCLEOTIDE SEQUENCE [LARGE SCALE GENOMIC DNA]</scope>
</reference>
<dbReference type="STRING" id="1169540.A0A0G4FE81"/>
<dbReference type="GO" id="GO:0009523">
    <property type="term" value="C:photosystem II"/>
    <property type="evidence" value="ECO:0007669"/>
    <property type="project" value="UniProtKB-KW"/>
</dbReference>
<sequence length="472" mass="51338">MKLLYSCWLGILPYIVPTPAFHPASPAHGLSSPSPLLSLSRGRQHQQQQQRHPFRRRHTHAHAWRQDAEMPQEPPELDASVDDLSTSASRRDALQLQLGASAVLPAAAAVLGSPLRASADEEPTAGNGVGGMGFEVPKGTDKPWLQIKIDSRETLFDIDFDASNPRHGLLVGAKGTIFETLDGGQTWNPKSLAVLDPEEEVSYRFQQVSFKDGEAWIIGQPPILLHTTDGAKTWQRIRLSPKLPGAPYGIYTLGPNSAEMTTSSGAIYTTNNGGLNWKAQVKETIDATLNRISSSGVSGASYYTGSIINQQRDASGTYLAVGSRGNFWLSYKPGQPYWTPHNRGSNRRIQNMGFIDGDLNKGVWMSLNGGGLQVARDANFEVDVPTFERVNIKTGGYGIIDVSWKGNDEVWAVGGSGTMYVSTDGGKSFKFNNAADGIPGNLYRVKFFDNKQGFVLGSDGVLLRYTGRNIKA</sequence>
<accession>A0A0G4FE81</accession>
<dbReference type="Gene3D" id="2.130.10.10">
    <property type="entry name" value="YVTN repeat-like/Quinoprotein amine dehydrogenase"/>
    <property type="match status" value="1"/>
</dbReference>
<dbReference type="Pfam" id="PF14870">
    <property type="entry name" value="PSII_BNR"/>
    <property type="match status" value="1"/>
</dbReference>
<keyword evidence="2" id="KW-0604">Photosystem II</keyword>
<dbReference type="PANTHER" id="PTHR47199">
    <property type="entry name" value="PHOTOSYSTEM II STABILITY/ASSEMBLY FACTOR HCF136, CHLOROPLASTIC"/>
    <property type="match status" value="1"/>
</dbReference>
<dbReference type="GO" id="GO:0015979">
    <property type="term" value="P:photosynthesis"/>
    <property type="evidence" value="ECO:0007669"/>
    <property type="project" value="UniProtKB-KW"/>
</dbReference>
<proteinExistence type="predicted"/>
<dbReference type="InParanoid" id="A0A0G4FE81"/>
<dbReference type="SUPFAM" id="SSF110296">
    <property type="entry name" value="Oligoxyloglucan reducing end-specific cellobiohydrolase"/>
    <property type="match status" value="1"/>
</dbReference>
<dbReference type="EMBL" id="CDMY01000417">
    <property type="protein sequence ID" value="CEM11483.1"/>
    <property type="molecule type" value="Genomic_DNA"/>
</dbReference>
<evidence type="ECO:0000256" key="2">
    <source>
        <dbReference type="ARBA" id="ARBA00023276"/>
    </source>
</evidence>
<dbReference type="VEuPathDB" id="CryptoDB:Vbra_15146"/>
<dbReference type="OrthoDB" id="414512at2759"/>
<feature type="compositionally biased region" description="Basic residues" evidence="3">
    <location>
        <begin position="52"/>
        <end position="63"/>
    </location>
</feature>
<keyword evidence="1" id="KW-0602">Photosynthesis</keyword>
<keyword evidence="6" id="KW-1185">Reference proteome</keyword>
<feature type="region of interest" description="Disordered" evidence="3">
    <location>
        <begin position="24"/>
        <end position="86"/>
    </location>
</feature>
<name>A0A0G4FE81_VITBC</name>
<evidence type="ECO:0000256" key="1">
    <source>
        <dbReference type="ARBA" id="ARBA00022531"/>
    </source>
</evidence>
<dbReference type="AlphaFoldDB" id="A0A0G4FE81"/>
<dbReference type="OMA" id="EGWIAGQ"/>
<evidence type="ECO:0000313" key="6">
    <source>
        <dbReference type="Proteomes" id="UP000041254"/>
    </source>
</evidence>